<dbReference type="InterPro" id="IPR050811">
    <property type="entry name" value="Phosphate_ABC_transporter"/>
</dbReference>
<evidence type="ECO:0000313" key="5">
    <source>
        <dbReference type="Proteomes" id="UP001595528"/>
    </source>
</evidence>
<feature type="chain" id="PRO_5045809243" evidence="2">
    <location>
        <begin position="29"/>
        <end position="347"/>
    </location>
</feature>
<organism evidence="4 5">
    <name type="scientific">Marinibaculum pumilum</name>
    <dbReference type="NCBI Taxonomy" id="1766165"/>
    <lineage>
        <taxon>Bacteria</taxon>
        <taxon>Pseudomonadati</taxon>
        <taxon>Pseudomonadota</taxon>
        <taxon>Alphaproteobacteria</taxon>
        <taxon>Rhodospirillales</taxon>
        <taxon>Rhodospirillaceae</taxon>
        <taxon>Marinibaculum</taxon>
    </lineage>
</organism>
<dbReference type="Proteomes" id="UP001595528">
    <property type="component" value="Unassembled WGS sequence"/>
</dbReference>
<dbReference type="RefSeq" id="WP_379903001.1">
    <property type="nucleotide sequence ID" value="NZ_JBHRTR010000031.1"/>
</dbReference>
<dbReference type="EMBL" id="JBHRTR010000031">
    <property type="protein sequence ID" value="MFC3229107.1"/>
    <property type="molecule type" value="Genomic_DNA"/>
</dbReference>
<name>A0ABV7L3A5_9PROT</name>
<dbReference type="SUPFAM" id="SSF53850">
    <property type="entry name" value="Periplasmic binding protein-like II"/>
    <property type="match status" value="1"/>
</dbReference>
<keyword evidence="1 2" id="KW-0732">Signal</keyword>
<sequence length="347" mass="37006">MTVSKRFLTAALAGAALTVVAAAGAAQAADQIKIVGSSTVYPFSTSVAERFAAATKFPAPIVESTGTGGGMKLFCAGVSSDTPDFTNASRAIKKSEYDNCMANGVDSITEIKIGYDGIVFANSREADPMPVTKEQIFLALAKTVPVDGKLQDNPYKTWKQIDASLPDAEIQVLGPPPTSGTRDAFVELVMEEACDEIAAYKALEGDKKAHKAACTAIREDGAYIDAGENDNLIVSKLVANPTAFGIFGFSFLDQNASKIRGETVEGVEPTFDNIADGKYGVSRSLFVYVKDAHVGQKPGMKEFIDEFTSEKAWGPDGYLAEKGLIPLPDDERKKQRENAMSLGKLTM</sequence>
<dbReference type="InterPro" id="IPR024370">
    <property type="entry name" value="PBP_domain"/>
</dbReference>
<gene>
    <name evidence="4" type="ORF">ACFOGJ_17810</name>
</gene>
<evidence type="ECO:0000256" key="1">
    <source>
        <dbReference type="ARBA" id="ARBA00022729"/>
    </source>
</evidence>
<dbReference type="CDD" id="cd13654">
    <property type="entry name" value="PBP2_phosphate_like_2"/>
    <property type="match status" value="1"/>
</dbReference>
<evidence type="ECO:0000313" key="4">
    <source>
        <dbReference type="EMBL" id="MFC3229107.1"/>
    </source>
</evidence>
<evidence type="ECO:0000259" key="3">
    <source>
        <dbReference type="Pfam" id="PF12849"/>
    </source>
</evidence>
<dbReference type="Gene3D" id="3.40.190.10">
    <property type="entry name" value="Periplasmic binding protein-like II"/>
    <property type="match status" value="2"/>
</dbReference>
<proteinExistence type="predicted"/>
<reference evidence="5" key="1">
    <citation type="journal article" date="2019" name="Int. J. Syst. Evol. Microbiol.">
        <title>The Global Catalogue of Microorganisms (GCM) 10K type strain sequencing project: providing services to taxonomists for standard genome sequencing and annotation.</title>
        <authorList>
            <consortium name="The Broad Institute Genomics Platform"/>
            <consortium name="The Broad Institute Genome Sequencing Center for Infectious Disease"/>
            <person name="Wu L."/>
            <person name="Ma J."/>
        </authorList>
    </citation>
    <scope>NUCLEOTIDE SEQUENCE [LARGE SCALE GENOMIC DNA]</scope>
    <source>
        <strain evidence="5">KCTC 42964</strain>
    </source>
</reference>
<feature type="signal peptide" evidence="2">
    <location>
        <begin position="1"/>
        <end position="28"/>
    </location>
</feature>
<feature type="domain" description="PBP" evidence="3">
    <location>
        <begin position="22"/>
        <end position="310"/>
    </location>
</feature>
<dbReference type="PANTHER" id="PTHR30570">
    <property type="entry name" value="PERIPLASMIC PHOSPHATE BINDING COMPONENT OF PHOSPHATE ABC TRANSPORTER"/>
    <property type="match status" value="1"/>
</dbReference>
<comment type="caution">
    <text evidence="4">The sequence shown here is derived from an EMBL/GenBank/DDBJ whole genome shotgun (WGS) entry which is preliminary data.</text>
</comment>
<dbReference type="Pfam" id="PF12849">
    <property type="entry name" value="PBP_like_2"/>
    <property type="match status" value="1"/>
</dbReference>
<accession>A0ABV7L3A5</accession>
<evidence type="ECO:0000256" key="2">
    <source>
        <dbReference type="SAM" id="SignalP"/>
    </source>
</evidence>
<protein>
    <submittedName>
        <fullName evidence="4">PstS family phosphate ABC transporter substrate-binding protein</fullName>
    </submittedName>
</protein>
<keyword evidence="5" id="KW-1185">Reference proteome</keyword>
<dbReference type="PANTHER" id="PTHR30570:SF1">
    <property type="entry name" value="PHOSPHATE-BINDING PROTEIN PSTS"/>
    <property type="match status" value="1"/>
</dbReference>